<name>A0ABU0YK93_9PROT</name>
<proteinExistence type="predicted"/>
<organism evidence="1 2">
    <name type="scientific">Dongia sedimenti</name>
    <dbReference type="NCBI Taxonomy" id="3064282"/>
    <lineage>
        <taxon>Bacteria</taxon>
        <taxon>Pseudomonadati</taxon>
        <taxon>Pseudomonadota</taxon>
        <taxon>Alphaproteobacteria</taxon>
        <taxon>Rhodospirillales</taxon>
        <taxon>Dongiaceae</taxon>
        <taxon>Dongia</taxon>
    </lineage>
</organism>
<protein>
    <submittedName>
        <fullName evidence="1">Uncharacterized protein</fullName>
    </submittedName>
</protein>
<evidence type="ECO:0000313" key="1">
    <source>
        <dbReference type="EMBL" id="MDQ7248148.1"/>
    </source>
</evidence>
<accession>A0ABU0YK93</accession>
<dbReference type="EMBL" id="JAUYVI010000003">
    <property type="protein sequence ID" value="MDQ7248148.1"/>
    <property type="molecule type" value="Genomic_DNA"/>
</dbReference>
<evidence type="ECO:0000313" key="2">
    <source>
        <dbReference type="Proteomes" id="UP001230156"/>
    </source>
</evidence>
<reference evidence="2" key="1">
    <citation type="submission" date="2023-08" db="EMBL/GenBank/DDBJ databases">
        <title>Rhodospirillaceae gen. nov., a novel taxon isolated from the Yangtze River Yuezi River estuary sludge.</title>
        <authorList>
            <person name="Ruan L."/>
        </authorList>
    </citation>
    <scope>NUCLEOTIDE SEQUENCE [LARGE SCALE GENOMIC DNA]</scope>
    <source>
        <strain evidence="2">R-7</strain>
    </source>
</reference>
<gene>
    <name evidence="1" type="ORF">Q8A70_10755</name>
</gene>
<keyword evidence="2" id="KW-1185">Reference proteome</keyword>
<sequence>MQPISSFELYSNRRALTLELAEVDARQLLDMGLVRAADGSLRLAEDPSRQVAPEPLQRRLWALWRSLVGFVRWVRGLPLKSPDWRPQFIPRE</sequence>
<dbReference type="Proteomes" id="UP001230156">
    <property type="component" value="Unassembled WGS sequence"/>
</dbReference>
<comment type="caution">
    <text evidence="1">The sequence shown here is derived from an EMBL/GenBank/DDBJ whole genome shotgun (WGS) entry which is preliminary data.</text>
</comment>
<dbReference type="RefSeq" id="WP_379955593.1">
    <property type="nucleotide sequence ID" value="NZ_JAUYVI010000003.1"/>
</dbReference>